<dbReference type="InterPro" id="IPR022655">
    <property type="entry name" value="DUF1553"/>
</dbReference>
<dbReference type="Gene3D" id="2.60.120.200">
    <property type="match status" value="1"/>
</dbReference>
<dbReference type="SMART" id="SM00560">
    <property type="entry name" value="LamGL"/>
    <property type="match status" value="1"/>
</dbReference>
<keyword evidence="6" id="KW-1185">Reference proteome</keyword>
<keyword evidence="2" id="KW-1015">Disulfide bond</keyword>
<dbReference type="GO" id="GO:0020037">
    <property type="term" value="F:heme binding"/>
    <property type="evidence" value="ECO:0007669"/>
    <property type="project" value="InterPro"/>
</dbReference>
<evidence type="ECO:0000256" key="2">
    <source>
        <dbReference type="ARBA" id="ARBA00023157"/>
    </source>
</evidence>
<dbReference type="InterPro" id="IPR013320">
    <property type="entry name" value="ConA-like_dom_sf"/>
</dbReference>
<feature type="region of interest" description="Disordered" evidence="3">
    <location>
        <begin position="479"/>
        <end position="499"/>
    </location>
</feature>
<organism evidence="5 6">
    <name type="scientific">Botrimarina hoheduenensis</name>
    <dbReference type="NCBI Taxonomy" id="2528000"/>
    <lineage>
        <taxon>Bacteria</taxon>
        <taxon>Pseudomonadati</taxon>
        <taxon>Planctomycetota</taxon>
        <taxon>Planctomycetia</taxon>
        <taxon>Pirellulales</taxon>
        <taxon>Lacipirellulaceae</taxon>
        <taxon>Botrimarina</taxon>
    </lineage>
</organism>
<dbReference type="EMBL" id="SJPH01000011">
    <property type="protein sequence ID" value="TWT40659.1"/>
    <property type="molecule type" value="Genomic_DNA"/>
</dbReference>
<dbReference type="InterPro" id="IPR006558">
    <property type="entry name" value="LamG-like"/>
</dbReference>
<dbReference type="PANTHER" id="PTHR35889">
    <property type="entry name" value="CYCLOINULO-OLIGOSACCHARIDE FRUCTANOTRANSFERASE-RELATED"/>
    <property type="match status" value="1"/>
</dbReference>
<keyword evidence="1" id="KW-0732">Signal</keyword>
<dbReference type="InterPro" id="IPR036909">
    <property type="entry name" value="Cyt_c-like_dom_sf"/>
</dbReference>
<comment type="caution">
    <text evidence="5">The sequence shown here is derived from an EMBL/GenBank/DDBJ whole genome shotgun (WGS) entry which is preliminary data.</text>
</comment>
<dbReference type="Pfam" id="PF07587">
    <property type="entry name" value="PSD1"/>
    <property type="match status" value="1"/>
</dbReference>
<dbReference type="RefSeq" id="WP_231931101.1">
    <property type="nucleotide sequence ID" value="NZ_SJPH01000011.1"/>
</dbReference>
<dbReference type="Pfam" id="PF07635">
    <property type="entry name" value="PSCyt1"/>
    <property type="match status" value="1"/>
</dbReference>
<dbReference type="InterPro" id="IPR011444">
    <property type="entry name" value="DUF1549"/>
</dbReference>
<evidence type="ECO:0000313" key="6">
    <source>
        <dbReference type="Proteomes" id="UP000318995"/>
    </source>
</evidence>
<feature type="domain" description="LamG-like jellyroll fold" evidence="4">
    <location>
        <begin position="538"/>
        <end position="670"/>
    </location>
</feature>
<dbReference type="Pfam" id="PF13385">
    <property type="entry name" value="Laminin_G_3"/>
    <property type="match status" value="1"/>
</dbReference>
<accession>A0A5C5VSU4</accession>
<evidence type="ECO:0000256" key="1">
    <source>
        <dbReference type="ARBA" id="ARBA00022729"/>
    </source>
</evidence>
<evidence type="ECO:0000256" key="3">
    <source>
        <dbReference type="SAM" id="MobiDB-lite"/>
    </source>
</evidence>
<dbReference type="InterPro" id="IPR011429">
    <property type="entry name" value="Cyt_c_Planctomycete-type"/>
</dbReference>
<dbReference type="SUPFAM" id="SSF46626">
    <property type="entry name" value="Cytochrome c"/>
    <property type="match status" value="1"/>
</dbReference>
<dbReference type="Pfam" id="PF07583">
    <property type="entry name" value="PSCyt2"/>
    <property type="match status" value="1"/>
</dbReference>
<evidence type="ECO:0000313" key="5">
    <source>
        <dbReference type="EMBL" id="TWT40659.1"/>
    </source>
</evidence>
<name>A0A5C5VSU4_9BACT</name>
<proteinExistence type="predicted"/>
<dbReference type="SUPFAM" id="SSF49899">
    <property type="entry name" value="Concanavalin A-like lectins/glucanases"/>
    <property type="match status" value="1"/>
</dbReference>
<sequence length="1081" mass="120117">MSFCPSSRSPRRATLALLAASTCLLVTMEGPEARADANPDAPDNRVRFGEEVRPILSDKCYFCHGPDEENRAADLRLDLSETAREAIDSGELLRRIQSDDEYEQMPPPEAKHALTEAEREVLEAWIAEGGEYEAHWAFEPLPEEIEPPVDPDDGWSRGPIDRFVRRKAVEVGFEPTEEAAPARWLRRVSFDLTGLPPTLDELDAFLADAAKPDQRERAYTDAVRRLIDSPAYGENLAIPWLDAARYADSYGYQSDKLNTQWPYRDWVIRAFNENLPYDQFLTWQLAGDLLASPTTDQRLATAFNRLHRLNNEGGAVFEEWRLENVADRVHTFGTAVLGLTLECCRCHDHKYDPIPAKDYYALSAFFNSIDENGVYDNSEKVPAPSLLLPTDEQAAELESLSRAVEAAEAAYQRSCDDAEQRFQAWKPSDATLHEVPDLERALSFDVPYDKTLKEEVYYPASGDRALAAPLATIEVQDSPLPRLAPERSADGRASSAEATAPRLAVGLDGERGVVMPGVEPPDRWKPFSIVLSLRDTKRTPTRSVIAQCSHGQLAFNGWDLTITDGYLESRMYRVWPGNAIGVRTKEPIPADAWHQVTATYDGSSKAAGLRLYLNGEELETRVLRDAIKKRAMVEVMHGGAVTIGQRFRDVGFDGGLVDDVRVYKRALTPAEATHLATGEPVEPTAAQYASAFDADARAALARLTEAREALIRAEELIQEVPIMEEAAEPREAHVLARGAYDAETGPDTLVERAVFSDFGPRFPADEPLDRLGLARWATDPEHPLTARVFVNRMWANFFGAGLVRTPENFGLQGELPTHPELLDWLARDFVEHGWDIKRLCEQIVLSATYRQDSKPSPELAEADPENRLLARGPAYRLDAEEIRDLALAVSGRMNRAIGGPPVSPYQPGDDLWKESNSMSPSYQQSVGVDLYRRSLYSVWKRTAPLPNMMAFDTQSREVCTVARPRTNTPLQALVLLNDPQFVEAARSLAEHSMRRGGDAGDQIAWAFRSLTGRAPDDRERAALIALLDAETAHYADDPDAAAGLLSIGESDAPAELDTNRLAAMTVVCQAVMNLDATVWKR</sequence>
<protein>
    <submittedName>
        <fullName evidence="5">Planctomycete cytochrome C</fullName>
    </submittedName>
</protein>
<reference evidence="5 6" key="1">
    <citation type="submission" date="2019-02" db="EMBL/GenBank/DDBJ databases">
        <title>Deep-cultivation of Planctomycetes and their phenomic and genomic characterization uncovers novel biology.</title>
        <authorList>
            <person name="Wiegand S."/>
            <person name="Jogler M."/>
            <person name="Boedeker C."/>
            <person name="Pinto D."/>
            <person name="Vollmers J."/>
            <person name="Rivas-Marin E."/>
            <person name="Kohn T."/>
            <person name="Peeters S.H."/>
            <person name="Heuer A."/>
            <person name="Rast P."/>
            <person name="Oberbeckmann S."/>
            <person name="Bunk B."/>
            <person name="Jeske O."/>
            <person name="Meyerdierks A."/>
            <person name="Storesund J.E."/>
            <person name="Kallscheuer N."/>
            <person name="Luecker S."/>
            <person name="Lage O.M."/>
            <person name="Pohl T."/>
            <person name="Merkel B.J."/>
            <person name="Hornburger P."/>
            <person name="Mueller R.-W."/>
            <person name="Bruemmer F."/>
            <person name="Labrenz M."/>
            <person name="Spormann A.M."/>
            <person name="Op Den Camp H."/>
            <person name="Overmann J."/>
            <person name="Amann R."/>
            <person name="Jetten M.S.M."/>
            <person name="Mascher T."/>
            <person name="Medema M.H."/>
            <person name="Devos D.P."/>
            <person name="Kaster A.-K."/>
            <person name="Ovreas L."/>
            <person name="Rohde M."/>
            <person name="Galperin M.Y."/>
            <person name="Jogler C."/>
        </authorList>
    </citation>
    <scope>NUCLEOTIDE SEQUENCE [LARGE SCALE GENOMIC DNA]</scope>
    <source>
        <strain evidence="5 6">Pla111</strain>
    </source>
</reference>
<dbReference type="AlphaFoldDB" id="A0A5C5VSU4"/>
<dbReference type="PANTHER" id="PTHR35889:SF3">
    <property type="entry name" value="F-BOX DOMAIN-CONTAINING PROTEIN"/>
    <property type="match status" value="1"/>
</dbReference>
<dbReference type="GO" id="GO:0009055">
    <property type="term" value="F:electron transfer activity"/>
    <property type="evidence" value="ECO:0007669"/>
    <property type="project" value="InterPro"/>
</dbReference>
<gene>
    <name evidence="5" type="ORF">Pla111_33040</name>
</gene>
<evidence type="ECO:0000259" key="4">
    <source>
        <dbReference type="SMART" id="SM00560"/>
    </source>
</evidence>
<dbReference type="Proteomes" id="UP000318995">
    <property type="component" value="Unassembled WGS sequence"/>
</dbReference>